<dbReference type="PANTHER" id="PTHR43065">
    <property type="entry name" value="SENSOR HISTIDINE KINASE"/>
    <property type="match status" value="1"/>
</dbReference>
<evidence type="ECO:0000313" key="11">
    <source>
        <dbReference type="EMBL" id="GJE02662.1"/>
    </source>
</evidence>
<dbReference type="InterPro" id="IPR005467">
    <property type="entry name" value="His_kinase_dom"/>
</dbReference>
<protein>
    <recommendedName>
        <fullName evidence="2">histidine kinase</fullName>
        <ecNumber evidence="2">2.7.13.3</ecNumber>
    </recommendedName>
</protein>
<comment type="caution">
    <text evidence="11">The sequence shown here is derived from an EMBL/GenBank/DDBJ whole genome shotgun (WGS) entry which is preliminary data.</text>
</comment>
<dbReference type="PRINTS" id="PR00344">
    <property type="entry name" value="BCTRLSENSOR"/>
</dbReference>
<evidence type="ECO:0000256" key="1">
    <source>
        <dbReference type="ARBA" id="ARBA00000085"/>
    </source>
</evidence>
<reference evidence="11" key="1">
    <citation type="journal article" date="2021" name="Front. Microbiol.">
        <title>Comprehensive Comparative Genomics and Phenotyping of Methylobacterium Species.</title>
        <authorList>
            <person name="Alessa O."/>
            <person name="Ogura Y."/>
            <person name="Fujitani Y."/>
            <person name="Takami H."/>
            <person name="Hayashi T."/>
            <person name="Sahin N."/>
            <person name="Tani A."/>
        </authorList>
    </citation>
    <scope>NUCLEOTIDE SEQUENCE</scope>
    <source>
        <strain evidence="11">DSM 17168</strain>
    </source>
</reference>
<evidence type="ECO:0000256" key="8">
    <source>
        <dbReference type="ARBA" id="ARBA00023012"/>
    </source>
</evidence>
<dbReference type="Gene3D" id="3.30.565.10">
    <property type="entry name" value="Histidine kinase-like ATPase, C-terminal domain"/>
    <property type="match status" value="1"/>
</dbReference>
<evidence type="ECO:0000256" key="5">
    <source>
        <dbReference type="ARBA" id="ARBA00022741"/>
    </source>
</evidence>
<dbReference type="Pfam" id="PF00512">
    <property type="entry name" value="HisKA"/>
    <property type="match status" value="1"/>
</dbReference>
<dbReference type="InterPro" id="IPR003661">
    <property type="entry name" value="HisK_dim/P_dom"/>
</dbReference>
<proteinExistence type="predicted"/>
<comment type="catalytic activity">
    <reaction evidence="1">
        <text>ATP + protein L-histidine = ADP + protein N-phospho-L-histidine.</text>
        <dbReference type="EC" id="2.7.13.3"/>
    </reaction>
</comment>
<evidence type="ECO:0000256" key="9">
    <source>
        <dbReference type="SAM" id="MobiDB-lite"/>
    </source>
</evidence>
<reference evidence="11" key="2">
    <citation type="submission" date="2021-08" db="EMBL/GenBank/DDBJ databases">
        <authorList>
            <person name="Tani A."/>
            <person name="Ola A."/>
            <person name="Ogura Y."/>
            <person name="Katsura K."/>
            <person name="Hayashi T."/>
        </authorList>
    </citation>
    <scope>NUCLEOTIDE SEQUENCE</scope>
    <source>
        <strain evidence="11">DSM 17168</strain>
    </source>
</reference>
<dbReference type="EC" id="2.7.13.3" evidence="2"/>
<dbReference type="InterPro" id="IPR036097">
    <property type="entry name" value="HisK_dim/P_sf"/>
</dbReference>
<dbReference type="Proteomes" id="UP001055153">
    <property type="component" value="Unassembled WGS sequence"/>
</dbReference>
<dbReference type="GO" id="GO:0016301">
    <property type="term" value="F:kinase activity"/>
    <property type="evidence" value="ECO:0007669"/>
    <property type="project" value="UniProtKB-KW"/>
</dbReference>
<dbReference type="SUPFAM" id="SSF55785">
    <property type="entry name" value="PYP-like sensor domain (PAS domain)"/>
    <property type="match status" value="1"/>
</dbReference>
<dbReference type="InterPro" id="IPR003594">
    <property type="entry name" value="HATPase_dom"/>
</dbReference>
<feature type="region of interest" description="Disordered" evidence="9">
    <location>
        <begin position="1"/>
        <end position="36"/>
    </location>
</feature>
<keyword evidence="3" id="KW-0597">Phosphoprotein</keyword>
<keyword evidence="12" id="KW-1185">Reference proteome</keyword>
<dbReference type="CDD" id="cd00082">
    <property type="entry name" value="HisKA"/>
    <property type="match status" value="1"/>
</dbReference>
<dbReference type="Pfam" id="PF02518">
    <property type="entry name" value="HATPase_c"/>
    <property type="match status" value="1"/>
</dbReference>
<dbReference type="Gene3D" id="1.10.287.130">
    <property type="match status" value="1"/>
</dbReference>
<evidence type="ECO:0000256" key="7">
    <source>
        <dbReference type="ARBA" id="ARBA00022840"/>
    </source>
</evidence>
<evidence type="ECO:0000259" key="10">
    <source>
        <dbReference type="PROSITE" id="PS50109"/>
    </source>
</evidence>
<evidence type="ECO:0000256" key="4">
    <source>
        <dbReference type="ARBA" id="ARBA00022679"/>
    </source>
</evidence>
<organism evidence="11 12">
    <name type="scientific">Methylobacterium isbiliense</name>
    <dbReference type="NCBI Taxonomy" id="315478"/>
    <lineage>
        <taxon>Bacteria</taxon>
        <taxon>Pseudomonadati</taxon>
        <taxon>Pseudomonadota</taxon>
        <taxon>Alphaproteobacteria</taxon>
        <taxon>Hyphomicrobiales</taxon>
        <taxon>Methylobacteriaceae</taxon>
        <taxon>Methylobacterium</taxon>
    </lineage>
</organism>
<keyword evidence="7" id="KW-0067">ATP-binding</keyword>
<dbReference type="SMART" id="SM00388">
    <property type="entry name" value="HisKA"/>
    <property type="match status" value="1"/>
</dbReference>
<sequence length="402" mass="43608">MRKVSADAPGTPPDRTPRPPRGSGAGGSQAGGAVPMSAPTSDLIINALPLPVLTIGPDERILQVNMAAEHFFDYSRRLMQRQRLRDIIPFSSPIIALVNEVRRRHSSVSEYRVELGSPRSGAERSVDVFATCLDDEVVVLMLQERTIADKMNRQLTHRGAARSMVALGAMLAHEIKNPLAGIRGAAQLLEQSAAEDDRLLTRLICDEADRIVRLVERMELFGDERPVERGPVNVHGVLDQVKRSAQSGFARHIRFVENYDPSLPPVLGNRDQLVQVILNLVKNAAEAIGADAVDGEIILSTAFRTGLRLQVPGSRERVSLPIEVAVRDNGPGVSAELLPDLFDPFVTTKAQGSGLGLALVAKIVGDHGGIVECDPAPRRTTFRVLLPMSHARDGRESGPDSE</sequence>
<dbReference type="EMBL" id="BPQQ01000058">
    <property type="protein sequence ID" value="GJE02662.1"/>
    <property type="molecule type" value="Genomic_DNA"/>
</dbReference>
<evidence type="ECO:0000256" key="2">
    <source>
        <dbReference type="ARBA" id="ARBA00012438"/>
    </source>
</evidence>
<dbReference type="SUPFAM" id="SSF55874">
    <property type="entry name" value="ATPase domain of HSP90 chaperone/DNA topoisomerase II/histidine kinase"/>
    <property type="match status" value="1"/>
</dbReference>
<dbReference type="PANTHER" id="PTHR43065:SF10">
    <property type="entry name" value="PEROXIDE STRESS-ACTIVATED HISTIDINE KINASE MAK3"/>
    <property type="match status" value="1"/>
</dbReference>
<dbReference type="InterPro" id="IPR004358">
    <property type="entry name" value="Sig_transdc_His_kin-like_C"/>
</dbReference>
<keyword evidence="5" id="KW-0547">Nucleotide-binding</keyword>
<dbReference type="SMART" id="SM00387">
    <property type="entry name" value="HATPase_c"/>
    <property type="match status" value="1"/>
</dbReference>
<evidence type="ECO:0000256" key="6">
    <source>
        <dbReference type="ARBA" id="ARBA00022777"/>
    </source>
</evidence>
<evidence type="ECO:0000256" key="3">
    <source>
        <dbReference type="ARBA" id="ARBA00022553"/>
    </source>
</evidence>
<keyword evidence="4" id="KW-0808">Transferase</keyword>
<keyword evidence="8" id="KW-0902">Two-component regulatory system</keyword>
<accession>A0ABQ4SHS5</accession>
<gene>
    <name evidence="11" type="primary">glnL</name>
    <name evidence="11" type="ORF">GMJLKIPL_4611</name>
</gene>
<evidence type="ECO:0000313" key="12">
    <source>
        <dbReference type="Proteomes" id="UP001055153"/>
    </source>
</evidence>
<dbReference type="SUPFAM" id="SSF47384">
    <property type="entry name" value="Homodimeric domain of signal transducing histidine kinase"/>
    <property type="match status" value="1"/>
</dbReference>
<dbReference type="Gene3D" id="3.30.450.20">
    <property type="entry name" value="PAS domain"/>
    <property type="match status" value="1"/>
</dbReference>
<dbReference type="InterPro" id="IPR035965">
    <property type="entry name" value="PAS-like_dom_sf"/>
</dbReference>
<keyword evidence="6 11" id="KW-0418">Kinase</keyword>
<dbReference type="InterPro" id="IPR036890">
    <property type="entry name" value="HATPase_C_sf"/>
</dbReference>
<feature type="domain" description="Histidine kinase" evidence="10">
    <location>
        <begin position="170"/>
        <end position="390"/>
    </location>
</feature>
<dbReference type="PROSITE" id="PS50109">
    <property type="entry name" value="HIS_KIN"/>
    <property type="match status" value="1"/>
</dbReference>
<name>A0ABQ4SHS5_9HYPH</name>